<keyword evidence="2" id="KW-1185">Reference proteome</keyword>
<organism evidence="1 2">
    <name type="scientific">Carnobacterium phage cd4</name>
    <dbReference type="NCBI Taxonomy" id="2849246"/>
    <lineage>
        <taxon>Viruses</taxon>
        <taxon>Duplodnaviria</taxon>
        <taxon>Heunggongvirae</taxon>
        <taxon>Uroviricota</taxon>
        <taxon>Caudoviricetes</taxon>
        <taxon>Carnodivirus</taxon>
        <taxon>Carnodivirus cd4-like</taxon>
    </lineage>
</organism>
<evidence type="ECO:0000313" key="2">
    <source>
        <dbReference type="Proteomes" id="UP000828872"/>
    </source>
</evidence>
<gene>
    <name evidence="1" type="ORF">cd4_030</name>
</gene>
<accession>A0AAE7SP14</accession>
<protein>
    <submittedName>
        <fullName evidence="1">Uncharacterized protein</fullName>
    </submittedName>
</protein>
<evidence type="ECO:0000313" key="1">
    <source>
        <dbReference type="EMBL" id="QXP45371.1"/>
    </source>
</evidence>
<name>A0AAE7SP14_9CAUD</name>
<proteinExistence type="predicted"/>
<reference evidence="1 2" key="1">
    <citation type="journal article" date="2021" name="Microbiol. Resour. Announc.">
        <title>Genome Sequences of Bacteriophages cd2, cd3, and cd4, which Specifically Target Carnobacterium divergens.</title>
        <authorList>
            <person name="Zhang P."/>
            <person name="Britton A.P."/>
            <person name="Visser K.A."/>
            <person name="Welke C.A."/>
            <person name="Wassink H."/>
            <person name="Prins E."/>
            <person name="Yang X."/>
            <person name="Martin-Visscher L.A."/>
        </authorList>
    </citation>
    <scope>NUCLEOTIDE SEQUENCE [LARGE SCALE GENOMIC DNA]</scope>
    <source>
        <strain evidence="2">cd4</strain>
    </source>
</reference>
<sequence>MRTSNRLEACTVPRNSLGSTPIKPIAVNTAPLQTYINLLLVASLLS</sequence>
<dbReference type="Proteomes" id="UP000828872">
    <property type="component" value="Segment"/>
</dbReference>
<dbReference type="EMBL" id="MZ399596">
    <property type="protein sequence ID" value="QXP45371.1"/>
    <property type="molecule type" value="Genomic_DNA"/>
</dbReference>